<evidence type="ECO:0000313" key="3">
    <source>
        <dbReference type="EMBL" id="TFY92989.1"/>
    </source>
</evidence>
<keyword evidence="4" id="KW-1185">Reference proteome</keyword>
<comment type="caution">
    <text evidence="3">The sequence shown here is derived from an EMBL/GenBank/DDBJ whole genome shotgun (WGS) entry which is preliminary data.</text>
</comment>
<dbReference type="SMART" id="SM01040">
    <property type="entry name" value="Bro-N"/>
    <property type="match status" value="1"/>
</dbReference>
<dbReference type="Pfam" id="PF02498">
    <property type="entry name" value="Bro-N"/>
    <property type="match status" value="1"/>
</dbReference>
<dbReference type="PANTHER" id="PTHR36180">
    <property type="entry name" value="DNA-BINDING PROTEIN-RELATED-RELATED"/>
    <property type="match status" value="1"/>
</dbReference>
<evidence type="ECO:0000313" key="4">
    <source>
        <dbReference type="Proteomes" id="UP000297734"/>
    </source>
</evidence>
<dbReference type="PROSITE" id="PS51750">
    <property type="entry name" value="BRO_N"/>
    <property type="match status" value="1"/>
</dbReference>
<organism evidence="3 4">
    <name type="scientific">Pseudomonas nabeulensis</name>
    <dbReference type="NCBI Taxonomy" id="2293833"/>
    <lineage>
        <taxon>Bacteria</taxon>
        <taxon>Pseudomonadati</taxon>
        <taxon>Pseudomonadota</taxon>
        <taxon>Gammaproteobacteria</taxon>
        <taxon>Pseudomonadales</taxon>
        <taxon>Pseudomonadaceae</taxon>
        <taxon>Pseudomonas</taxon>
    </lineage>
</organism>
<dbReference type="AlphaFoldDB" id="A0A4Z0B3H4"/>
<proteinExistence type="predicted"/>
<reference evidence="3 4" key="1">
    <citation type="journal article" date="2019" name="Syst. Appl. Microbiol.">
        <title>New species of pathogenic Pseudomonas isolated from citrus in Tunisia: Proposal of Pseudomonas kairouanensis sp. nov. and Pseudomonas nabeulensis sp. nov.</title>
        <authorList>
            <person name="Oueslati M."/>
            <person name="Mulet M."/>
            <person name="Gomila M."/>
            <person name="Berge O."/>
            <person name="Hajlaoui M.R."/>
            <person name="Lalucat J."/>
            <person name="Sadfi-Zouaoui N."/>
            <person name="Garcia-Valdes E."/>
        </authorList>
    </citation>
    <scope>NUCLEOTIDE SEQUENCE [LARGE SCALE GENOMIC DNA]</scope>
    <source>
        <strain evidence="3 4">E10B</strain>
    </source>
</reference>
<dbReference type="Proteomes" id="UP000297734">
    <property type="component" value="Unassembled WGS sequence"/>
</dbReference>
<protein>
    <submittedName>
        <fullName evidence="3">Phage antirepressor</fullName>
    </submittedName>
</protein>
<dbReference type="OrthoDB" id="79831at2"/>
<dbReference type="RefSeq" id="WP_135309195.1">
    <property type="nucleotide sequence ID" value="NZ_QUZT01000029.1"/>
</dbReference>
<keyword evidence="1" id="KW-0175">Coiled coil</keyword>
<dbReference type="InterPro" id="IPR003497">
    <property type="entry name" value="BRO_N_domain"/>
</dbReference>
<evidence type="ECO:0000259" key="2">
    <source>
        <dbReference type="PROSITE" id="PS51750"/>
    </source>
</evidence>
<gene>
    <name evidence="3" type="ORF">DYL61_16475</name>
</gene>
<accession>A0A4Z0B3H4</accession>
<sequence>MNLIPFIFNGADVRVITDTQGEPWFVAMDVASTLGYANTSDAVARHCKAVQILKSQDATFEIPNRGLQIIPERDLYRLIMSSQLESAQEFEEWVVGDVLPTIRKTGSYQRPMTPGEQLLAQAQAVINVERQQAEQQVALERIERRVEDLSQTTVWDHCPQNCQSLTRIKETMLGRHGLSGAVVDYVLKVWPNQPNPAGMVRNGHEEALGSQYLVWSKSHVTAAFHRFVSESTMVTATQATHPYFEGRFRLVQKVPQ</sequence>
<dbReference type="EMBL" id="QUZT01000029">
    <property type="protein sequence ID" value="TFY92989.1"/>
    <property type="molecule type" value="Genomic_DNA"/>
</dbReference>
<name>A0A4Z0B3H4_9PSED</name>
<feature type="domain" description="Bro-N" evidence="2">
    <location>
        <begin position="1"/>
        <end position="106"/>
    </location>
</feature>
<feature type="coiled-coil region" evidence="1">
    <location>
        <begin position="125"/>
        <end position="152"/>
    </location>
</feature>
<evidence type="ECO:0000256" key="1">
    <source>
        <dbReference type="SAM" id="Coils"/>
    </source>
</evidence>
<dbReference type="PANTHER" id="PTHR36180:SF2">
    <property type="entry name" value="BRO FAMILY PROTEIN"/>
    <property type="match status" value="1"/>
</dbReference>